<protein>
    <submittedName>
        <fullName evidence="7">Arginine decarboxylase</fullName>
    </submittedName>
</protein>
<dbReference type="InterPro" id="IPR015424">
    <property type="entry name" value="PyrdxlP-dep_Trfase"/>
</dbReference>
<comment type="similarity">
    <text evidence="2">Belongs to the Orn/Lys/Arg decarboxylase class-I family.</text>
</comment>
<feature type="domain" description="Orn/Lys/Arg decarboxylases family 1 pyridoxal-P attachment site" evidence="6">
    <location>
        <begin position="223"/>
        <end position="237"/>
    </location>
</feature>
<evidence type="ECO:0000259" key="6">
    <source>
        <dbReference type="PROSITE" id="PS00703"/>
    </source>
</evidence>
<dbReference type="CDD" id="cd00615">
    <property type="entry name" value="Orn_deC_like"/>
    <property type="match status" value="1"/>
</dbReference>
<evidence type="ECO:0000256" key="3">
    <source>
        <dbReference type="ARBA" id="ARBA00022793"/>
    </source>
</evidence>
<dbReference type="InterPro" id="IPR008286">
    <property type="entry name" value="Prn/Lys/Arg_de-COase_C"/>
</dbReference>
<accession>A0A1I5VYA4</accession>
<dbReference type="Gene3D" id="3.90.100.10">
    <property type="entry name" value="Orn/Lys/Arg decarboxylase, C-terminal domain"/>
    <property type="match status" value="1"/>
</dbReference>
<dbReference type="PANTHER" id="PTHR43277">
    <property type="entry name" value="ARGININE DECARBOXYLASE"/>
    <property type="match status" value="1"/>
</dbReference>
<dbReference type="EMBL" id="FOXR01000013">
    <property type="protein sequence ID" value="SFQ12482.1"/>
    <property type="molecule type" value="Genomic_DNA"/>
</dbReference>
<name>A0A1I5VYA4_9FIRM</name>
<evidence type="ECO:0000256" key="5">
    <source>
        <dbReference type="ARBA" id="ARBA00023239"/>
    </source>
</evidence>
<evidence type="ECO:0000256" key="4">
    <source>
        <dbReference type="ARBA" id="ARBA00022898"/>
    </source>
</evidence>
<dbReference type="Pfam" id="PF01276">
    <property type="entry name" value="OKR_DC_1"/>
    <property type="match status" value="1"/>
</dbReference>
<dbReference type="InterPro" id="IPR052357">
    <property type="entry name" value="Orn_Lys_Arg_decarboxylase-I"/>
</dbReference>
<dbReference type="OrthoDB" id="9815233at2"/>
<gene>
    <name evidence="7" type="ORF">SAMN05444406_11327</name>
</gene>
<dbReference type="RefSeq" id="WP_092282334.1">
    <property type="nucleotide sequence ID" value="NZ_FOXR01000013.1"/>
</dbReference>
<dbReference type="InterPro" id="IPR036633">
    <property type="entry name" value="Prn/Lys/Arg_de-COase_C_sf"/>
</dbReference>
<dbReference type="SUPFAM" id="SSF55904">
    <property type="entry name" value="Ornithine decarboxylase C-terminal domain"/>
    <property type="match status" value="1"/>
</dbReference>
<reference evidence="7 8" key="1">
    <citation type="submission" date="2016-10" db="EMBL/GenBank/DDBJ databases">
        <authorList>
            <person name="de Groot N.N."/>
        </authorList>
    </citation>
    <scope>NUCLEOTIDE SEQUENCE [LARGE SCALE GENOMIC DNA]</scope>
    <source>
        <strain evidence="7 8">DSM 20678</strain>
    </source>
</reference>
<organism evidence="7 8">
    <name type="scientific">Caldicoprobacter faecalis</name>
    <dbReference type="NCBI Taxonomy" id="937334"/>
    <lineage>
        <taxon>Bacteria</taxon>
        <taxon>Bacillati</taxon>
        <taxon>Bacillota</taxon>
        <taxon>Clostridia</taxon>
        <taxon>Caldicoprobacterales</taxon>
        <taxon>Caldicoprobacteraceae</taxon>
        <taxon>Caldicoprobacter</taxon>
    </lineage>
</organism>
<comment type="cofactor">
    <cofactor evidence="1">
        <name>pyridoxal 5'-phosphate</name>
        <dbReference type="ChEBI" id="CHEBI:597326"/>
    </cofactor>
</comment>
<dbReference type="InterPro" id="IPR015421">
    <property type="entry name" value="PyrdxlP-dep_Trfase_major"/>
</dbReference>
<dbReference type="Proteomes" id="UP000198577">
    <property type="component" value="Unassembled WGS sequence"/>
</dbReference>
<keyword evidence="5" id="KW-0456">Lyase</keyword>
<dbReference type="STRING" id="937334.SAMN05444406_11327"/>
<dbReference type="AlphaFoldDB" id="A0A1I5VYA4"/>
<dbReference type="GO" id="GO:0016831">
    <property type="term" value="F:carboxy-lyase activity"/>
    <property type="evidence" value="ECO:0007669"/>
    <property type="project" value="UniProtKB-KW"/>
</dbReference>
<sequence>MEKLDQNTAPLFEALKKNVEDGVIPFHVPGHKKGKGAGELVEYLGEKVFQIDLNGMEDLDNICNPISVIKQAEKLLAQLYGADDSFFLVNGTTQGVQAMILYACGPGDEIIIPRNAHKSAIGAMILSGAIPVYVQPEINYDLGIAMGMSVDSVKEAIKNHPRAKAVFVINPTYYGAVSNLKEICRIAHQNNMLVLADEAHGAHLPFSDELPMSAMEAGADMSAVSLHKTGGSMTQSSALFIRESDKVSSNRVKSVLNLTQTTSASYVLMVSIDMARKQLALRGRELVSKALELARYAREKINEIEGLYAFGKELVGSPGVYDFDETKLSIYVRQLGMSGYEMESVLRKEYNIQIELSDFYNIMAIITFGDEKEDIDRLIEALKDIARKRGVKNKPNCNLVPCKTEMIVRPRDAFYSPKRSVRLEEAVGEISGEMIMAYPPGIPVICPGERITHEVVEYVQALKKEETQLQGTEDPFINYIKVLDI</sequence>
<dbReference type="Gene3D" id="3.40.640.10">
    <property type="entry name" value="Type I PLP-dependent aspartate aminotransferase-like (Major domain)"/>
    <property type="match status" value="1"/>
</dbReference>
<evidence type="ECO:0000256" key="1">
    <source>
        <dbReference type="ARBA" id="ARBA00001933"/>
    </source>
</evidence>
<evidence type="ECO:0000313" key="7">
    <source>
        <dbReference type="EMBL" id="SFQ12482.1"/>
    </source>
</evidence>
<keyword evidence="8" id="KW-1185">Reference proteome</keyword>
<dbReference type="PANTHER" id="PTHR43277:SF4">
    <property type="entry name" value="ARGININE DECARBOXYLASE"/>
    <property type="match status" value="1"/>
</dbReference>
<dbReference type="SUPFAM" id="SSF53383">
    <property type="entry name" value="PLP-dependent transferases"/>
    <property type="match status" value="1"/>
</dbReference>
<evidence type="ECO:0000313" key="8">
    <source>
        <dbReference type="Proteomes" id="UP000198577"/>
    </source>
</evidence>
<dbReference type="PROSITE" id="PS00703">
    <property type="entry name" value="OKR_DC_1"/>
    <property type="match status" value="1"/>
</dbReference>
<dbReference type="Pfam" id="PF03711">
    <property type="entry name" value="OKR_DC_1_C"/>
    <property type="match status" value="1"/>
</dbReference>
<evidence type="ECO:0000256" key="2">
    <source>
        <dbReference type="ARBA" id="ARBA00010671"/>
    </source>
</evidence>
<dbReference type="InterPro" id="IPR000310">
    <property type="entry name" value="Orn/Lys/Arg_deCO2ase_major_dom"/>
</dbReference>
<keyword evidence="3" id="KW-0210">Decarboxylase</keyword>
<keyword evidence="4" id="KW-0663">Pyridoxal phosphate</keyword>
<proteinExistence type="inferred from homology"/>